<dbReference type="OrthoDB" id="9815825at2"/>
<feature type="domain" description="Gfo/Idh/MocA-like oxidoreductase N-terminal" evidence="1">
    <location>
        <begin position="4"/>
        <end position="123"/>
    </location>
</feature>
<name>A0A094WP53_ALKAL</name>
<sequence>MMKLRVVIIGLGTISEMHAKSYHANKQAELYGVCDRNEERAMTVAGQYGVEKIYTDAKEVFADDQVDAISICTWNNSHAELAIAAIKAGKHVLVEKPVAMTVEEAEKIKEVVDQNTAILQVGYVRRFGENALVLKKFIDSDKLGDIYYAKASLLRRIGNPGGWFADKARSGGGPLIDLGVHIIDACWYLMGRPKVKSITGHVYSLMGNRGNIENLSFYKTADYDATTNSVEDLANALITFENGSSLMVDTSYSLHLKKDQIALQVFGTKGGAELEPHLTIVTEENDTILNIDPQIDQSTFDFDSAFQNQIDAFVQACMTNGPSPAPIEDGIELMKIIQGIYTAAR</sequence>
<evidence type="ECO:0000313" key="4">
    <source>
        <dbReference type="Proteomes" id="UP000002754"/>
    </source>
</evidence>
<dbReference type="SUPFAM" id="SSF51735">
    <property type="entry name" value="NAD(P)-binding Rossmann-fold domains"/>
    <property type="match status" value="1"/>
</dbReference>
<dbReference type="EMBL" id="ALPT02000007">
    <property type="protein sequence ID" value="KGA98621.1"/>
    <property type="molecule type" value="Genomic_DNA"/>
</dbReference>
<dbReference type="InterPro" id="IPR036291">
    <property type="entry name" value="NAD(P)-bd_dom_sf"/>
</dbReference>
<protein>
    <submittedName>
        <fullName evidence="3">Oxidoreductase</fullName>
    </submittedName>
</protein>
<dbReference type="Pfam" id="PF22725">
    <property type="entry name" value="GFO_IDH_MocA_C3"/>
    <property type="match status" value="1"/>
</dbReference>
<dbReference type="AlphaFoldDB" id="A0A094WP53"/>
<accession>A0A094WP53</accession>
<dbReference type="eggNOG" id="COG0673">
    <property type="taxonomic scope" value="Bacteria"/>
</dbReference>
<dbReference type="PANTHER" id="PTHR43249">
    <property type="entry name" value="UDP-N-ACETYL-2-AMINO-2-DEOXY-D-GLUCURONATE OXIDASE"/>
    <property type="match status" value="1"/>
</dbReference>
<dbReference type="SUPFAM" id="SSF55347">
    <property type="entry name" value="Glyceraldehyde-3-phosphate dehydrogenase-like, C-terminal domain"/>
    <property type="match status" value="1"/>
</dbReference>
<gene>
    <name evidence="3" type="ORF">BALCAV_0203055</name>
</gene>
<dbReference type="Gene3D" id="3.30.360.10">
    <property type="entry name" value="Dihydrodipicolinate Reductase, domain 2"/>
    <property type="match status" value="1"/>
</dbReference>
<keyword evidence="4" id="KW-1185">Reference proteome</keyword>
<dbReference type="GO" id="GO:0000166">
    <property type="term" value="F:nucleotide binding"/>
    <property type="evidence" value="ECO:0007669"/>
    <property type="project" value="InterPro"/>
</dbReference>
<evidence type="ECO:0000313" key="3">
    <source>
        <dbReference type="EMBL" id="KGA98621.1"/>
    </source>
</evidence>
<evidence type="ECO:0000259" key="1">
    <source>
        <dbReference type="Pfam" id="PF01408"/>
    </source>
</evidence>
<dbReference type="PANTHER" id="PTHR43249:SF1">
    <property type="entry name" value="D-GLUCOSIDE 3-DEHYDROGENASE"/>
    <property type="match status" value="1"/>
</dbReference>
<proteinExistence type="predicted"/>
<dbReference type="Proteomes" id="UP000002754">
    <property type="component" value="Unassembled WGS sequence"/>
</dbReference>
<dbReference type="InterPro" id="IPR055170">
    <property type="entry name" value="GFO_IDH_MocA-like_dom"/>
</dbReference>
<reference evidence="3 4" key="1">
    <citation type="journal article" date="2014" name="Genome Announc.">
        <title>Draft Genome Sequence of Bacillus alcalophilus AV1934, a Classic Alkaliphile Isolated from Human Feces in 1934.</title>
        <authorList>
            <person name="Attie O."/>
            <person name="Jayaprakash A."/>
            <person name="Shah H."/>
            <person name="Paulsen I.T."/>
            <person name="Morino M."/>
            <person name="Takahashi Y."/>
            <person name="Narumi I."/>
            <person name="Sachidanandam R."/>
            <person name="Satoh K."/>
            <person name="Ito M."/>
            <person name="Krulwich T.A."/>
        </authorList>
    </citation>
    <scope>NUCLEOTIDE SEQUENCE [LARGE SCALE GENOMIC DNA]</scope>
    <source>
        <strain evidence="3 4">AV1934</strain>
    </source>
</reference>
<dbReference type="Gene3D" id="3.40.50.720">
    <property type="entry name" value="NAD(P)-binding Rossmann-like Domain"/>
    <property type="match status" value="1"/>
</dbReference>
<dbReference type="InterPro" id="IPR052515">
    <property type="entry name" value="Gfo/Idh/MocA_Oxidoreductase"/>
</dbReference>
<feature type="domain" description="GFO/IDH/MocA-like oxidoreductase" evidence="2">
    <location>
        <begin position="134"/>
        <end position="272"/>
    </location>
</feature>
<dbReference type="Pfam" id="PF01408">
    <property type="entry name" value="GFO_IDH_MocA"/>
    <property type="match status" value="1"/>
</dbReference>
<organism evidence="3 4">
    <name type="scientific">Alkalihalobacillus alcalophilus ATCC 27647 = CGMCC 1.3604</name>
    <dbReference type="NCBI Taxonomy" id="1218173"/>
    <lineage>
        <taxon>Bacteria</taxon>
        <taxon>Bacillati</taxon>
        <taxon>Bacillota</taxon>
        <taxon>Bacilli</taxon>
        <taxon>Bacillales</taxon>
        <taxon>Bacillaceae</taxon>
        <taxon>Alkalihalobacillus</taxon>
    </lineage>
</organism>
<dbReference type="STRING" id="1218173.BALCAV_0203055"/>
<dbReference type="InterPro" id="IPR000683">
    <property type="entry name" value="Gfo/Idh/MocA-like_OxRdtase_N"/>
</dbReference>
<evidence type="ECO:0000259" key="2">
    <source>
        <dbReference type="Pfam" id="PF22725"/>
    </source>
</evidence>
<comment type="caution">
    <text evidence="3">The sequence shown here is derived from an EMBL/GenBank/DDBJ whole genome shotgun (WGS) entry which is preliminary data.</text>
</comment>